<accession>A0ABM8YLD5</accession>
<dbReference type="PROSITE" id="PS00101">
    <property type="entry name" value="HEXAPEP_TRANSFERASES"/>
    <property type="match status" value="1"/>
</dbReference>
<dbReference type="InterPro" id="IPR001451">
    <property type="entry name" value="Hexapep"/>
</dbReference>
<evidence type="ECO:0000256" key="1">
    <source>
        <dbReference type="ARBA" id="ARBA00022679"/>
    </source>
</evidence>
<organism evidence="4 5">
    <name type="scientific">Sutcliffiella rhizosphaerae</name>
    <dbReference type="NCBI Taxonomy" id="2880967"/>
    <lineage>
        <taxon>Bacteria</taxon>
        <taxon>Bacillati</taxon>
        <taxon>Bacillota</taxon>
        <taxon>Bacilli</taxon>
        <taxon>Bacillales</taxon>
        <taxon>Bacillaceae</taxon>
        <taxon>Sutcliffiella</taxon>
    </lineage>
</organism>
<dbReference type="EC" id="2.3.1.-" evidence="4"/>
<sequence>MTRVVMVGQGGHSKVLYDLISLQKDLIFMGFLDDKYDELFEEKGLFYGPIRSAKELLVKYTDLNFIIAIGNNKVRKGITEKLALKNSQYHLLIHPTAVVSGSAVIGEGSVIMANAVVNAESRIGAHTIINTGAIVEHESKLEEFSHISPNATLTGCVHLEEGVHIGAGATIIPNIRIGKWSTIGAGATVIHHIPSYSTAVGVPAKIKWKEGEEVVAVRIQ</sequence>
<keyword evidence="5" id="KW-1185">Reference proteome</keyword>
<dbReference type="PANTHER" id="PTHR43300:SF7">
    <property type="entry name" value="UDP-N-ACETYLBACILLOSAMINE N-ACETYLTRANSFERASE"/>
    <property type="match status" value="1"/>
</dbReference>
<evidence type="ECO:0000259" key="3">
    <source>
        <dbReference type="Pfam" id="PF17836"/>
    </source>
</evidence>
<keyword evidence="4" id="KW-0012">Acyltransferase</keyword>
<dbReference type="Proteomes" id="UP000789833">
    <property type="component" value="Unassembled WGS sequence"/>
</dbReference>
<keyword evidence="1 4" id="KW-0808">Transferase</keyword>
<evidence type="ECO:0000313" key="4">
    <source>
        <dbReference type="EMBL" id="CAG9620738.1"/>
    </source>
</evidence>
<gene>
    <name evidence="4" type="primary">epsM</name>
    <name evidence="4" type="ORF">BACCIP111883_01508</name>
</gene>
<evidence type="ECO:0000256" key="2">
    <source>
        <dbReference type="ARBA" id="ARBA00022737"/>
    </source>
</evidence>
<dbReference type="Pfam" id="PF00132">
    <property type="entry name" value="Hexapep"/>
    <property type="match status" value="1"/>
</dbReference>
<evidence type="ECO:0000313" key="5">
    <source>
        <dbReference type="Proteomes" id="UP000789833"/>
    </source>
</evidence>
<dbReference type="InterPro" id="IPR011004">
    <property type="entry name" value="Trimer_LpxA-like_sf"/>
</dbReference>
<dbReference type="Gene3D" id="3.40.50.20">
    <property type="match status" value="1"/>
</dbReference>
<comment type="caution">
    <text evidence="4">The sequence shown here is derived from an EMBL/GenBank/DDBJ whole genome shotgun (WGS) entry which is preliminary data.</text>
</comment>
<dbReference type="CDD" id="cd03360">
    <property type="entry name" value="LbH_AT_putative"/>
    <property type="match status" value="1"/>
</dbReference>
<dbReference type="Pfam" id="PF17836">
    <property type="entry name" value="PglD_N"/>
    <property type="match status" value="1"/>
</dbReference>
<dbReference type="PANTHER" id="PTHR43300">
    <property type="entry name" value="ACETYLTRANSFERASE"/>
    <property type="match status" value="1"/>
</dbReference>
<dbReference type="InterPro" id="IPR020019">
    <property type="entry name" value="AcTrfase_PglD-like"/>
</dbReference>
<dbReference type="Gene3D" id="2.160.10.10">
    <property type="entry name" value="Hexapeptide repeat proteins"/>
    <property type="match status" value="1"/>
</dbReference>
<keyword evidence="2" id="KW-0677">Repeat</keyword>
<protein>
    <submittedName>
        <fullName evidence="4">Acetyltransferase EpsM</fullName>
        <ecNumber evidence="4">2.3.1.-</ecNumber>
    </submittedName>
</protein>
<dbReference type="NCBIfam" id="TIGR03570">
    <property type="entry name" value="NeuD_NnaD"/>
    <property type="match status" value="1"/>
</dbReference>
<dbReference type="GO" id="GO:0016746">
    <property type="term" value="F:acyltransferase activity"/>
    <property type="evidence" value="ECO:0007669"/>
    <property type="project" value="UniProtKB-KW"/>
</dbReference>
<reference evidence="4 5" key="1">
    <citation type="submission" date="2021-10" db="EMBL/GenBank/DDBJ databases">
        <authorList>
            <person name="Criscuolo A."/>
        </authorList>
    </citation>
    <scope>NUCLEOTIDE SEQUENCE [LARGE SCALE GENOMIC DNA]</scope>
    <source>
        <strain evidence="5">CIP 111883</strain>
    </source>
</reference>
<dbReference type="SUPFAM" id="SSF51161">
    <property type="entry name" value="Trimeric LpxA-like enzymes"/>
    <property type="match status" value="1"/>
</dbReference>
<dbReference type="RefSeq" id="WP_230500659.1">
    <property type="nucleotide sequence ID" value="NZ_CAKJTJ010000006.1"/>
</dbReference>
<dbReference type="InterPro" id="IPR050179">
    <property type="entry name" value="Trans_hexapeptide_repeat"/>
</dbReference>
<name>A0ABM8YLD5_9BACI</name>
<dbReference type="EMBL" id="CAKJTJ010000006">
    <property type="protein sequence ID" value="CAG9620738.1"/>
    <property type="molecule type" value="Genomic_DNA"/>
</dbReference>
<proteinExistence type="predicted"/>
<feature type="domain" description="PglD N-terminal" evidence="3">
    <location>
        <begin position="3"/>
        <end position="82"/>
    </location>
</feature>
<dbReference type="InterPro" id="IPR018357">
    <property type="entry name" value="Hexapep_transf_CS"/>
</dbReference>
<dbReference type="InterPro" id="IPR041561">
    <property type="entry name" value="PglD_N"/>
</dbReference>